<feature type="region of interest" description="Disordered" evidence="1">
    <location>
        <begin position="191"/>
        <end position="216"/>
    </location>
</feature>
<name>A0AAV8SL71_9ROSI</name>
<proteinExistence type="predicted"/>
<protein>
    <recommendedName>
        <fullName evidence="2">Retrotransposon gag domain-containing protein</fullName>
    </recommendedName>
</protein>
<comment type="caution">
    <text evidence="3">The sequence shown here is derived from an EMBL/GenBank/DDBJ whole genome shotgun (WGS) entry which is preliminary data.</text>
</comment>
<evidence type="ECO:0000313" key="3">
    <source>
        <dbReference type="EMBL" id="KAJ8753022.1"/>
    </source>
</evidence>
<gene>
    <name evidence="3" type="ORF">K2173_008809</name>
</gene>
<accession>A0AAV8SL71</accession>
<feature type="domain" description="Retrotransposon gag" evidence="2">
    <location>
        <begin position="38"/>
        <end position="137"/>
    </location>
</feature>
<sequence>MQIPAFKGRNDAEAYLEWERKVDMIFKCHNFSEEKKVKLVAVEFTDYALIWWDQFVTFRRRNGERPINTWAAMKACMRKRFVPSYHYREMHQKLQRLTQGSKSVEDYHKEMEIVMIRANIVEDPEATMARFLSGLNRVIANVVELQHYLEIENMVNMAMKVERQLKARVAARSGASSNYLWNSNWPQREEKSKNKGVDFKEAPKKSIGGSEQKGTSSKHSFIKCFKYLSTSHIASKCPNRKLMYMKDNGVIDYEDCDVDDMPCDSVCDDEVEYEGRAVKGEALVVRRVLSARVSDEILDQKEKPFHSRCLVGGKVCNLIIDGDSCTNGTSRTMVKKLGLICRKHPEPYNLQ</sequence>
<dbReference type="InterPro" id="IPR005162">
    <property type="entry name" value="Retrotrans_gag_dom"/>
</dbReference>
<evidence type="ECO:0000313" key="4">
    <source>
        <dbReference type="Proteomes" id="UP001159364"/>
    </source>
</evidence>
<feature type="compositionally biased region" description="Basic and acidic residues" evidence="1">
    <location>
        <begin position="191"/>
        <end position="204"/>
    </location>
</feature>
<keyword evidence="4" id="KW-1185">Reference proteome</keyword>
<dbReference type="PANTHER" id="PTHR35046:SF9">
    <property type="entry name" value="RNA-DIRECTED DNA POLYMERASE"/>
    <property type="match status" value="1"/>
</dbReference>
<evidence type="ECO:0000259" key="2">
    <source>
        <dbReference type="Pfam" id="PF03732"/>
    </source>
</evidence>
<reference evidence="3 4" key="1">
    <citation type="submission" date="2021-09" db="EMBL/GenBank/DDBJ databases">
        <title>Genomic insights and catalytic innovation underlie evolution of tropane alkaloids biosynthesis.</title>
        <authorList>
            <person name="Wang Y.-J."/>
            <person name="Tian T."/>
            <person name="Huang J.-P."/>
            <person name="Huang S.-X."/>
        </authorList>
    </citation>
    <scope>NUCLEOTIDE SEQUENCE [LARGE SCALE GENOMIC DNA]</scope>
    <source>
        <strain evidence="3">KIB-2018</strain>
        <tissue evidence="3">Leaf</tissue>
    </source>
</reference>
<dbReference type="PANTHER" id="PTHR35046">
    <property type="entry name" value="ZINC KNUCKLE (CCHC-TYPE) FAMILY PROTEIN"/>
    <property type="match status" value="1"/>
</dbReference>
<dbReference type="Pfam" id="PF03732">
    <property type="entry name" value="Retrotrans_gag"/>
    <property type="match status" value="1"/>
</dbReference>
<dbReference type="AlphaFoldDB" id="A0AAV8SL71"/>
<organism evidence="3 4">
    <name type="scientific">Erythroxylum novogranatense</name>
    <dbReference type="NCBI Taxonomy" id="1862640"/>
    <lineage>
        <taxon>Eukaryota</taxon>
        <taxon>Viridiplantae</taxon>
        <taxon>Streptophyta</taxon>
        <taxon>Embryophyta</taxon>
        <taxon>Tracheophyta</taxon>
        <taxon>Spermatophyta</taxon>
        <taxon>Magnoliopsida</taxon>
        <taxon>eudicotyledons</taxon>
        <taxon>Gunneridae</taxon>
        <taxon>Pentapetalae</taxon>
        <taxon>rosids</taxon>
        <taxon>fabids</taxon>
        <taxon>Malpighiales</taxon>
        <taxon>Erythroxylaceae</taxon>
        <taxon>Erythroxylum</taxon>
    </lineage>
</organism>
<dbReference type="Proteomes" id="UP001159364">
    <property type="component" value="Linkage Group LG10"/>
</dbReference>
<dbReference type="EMBL" id="JAIWQS010000010">
    <property type="protein sequence ID" value="KAJ8753022.1"/>
    <property type="molecule type" value="Genomic_DNA"/>
</dbReference>
<evidence type="ECO:0000256" key="1">
    <source>
        <dbReference type="SAM" id="MobiDB-lite"/>
    </source>
</evidence>